<evidence type="ECO:0000313" key="11">
    <source>
        <dbReference type="EMBL" id="QEX23843.1"/>
    </source>
</evidence>
<proteinExistence type="predicted"/>
<keyword evidence="4" id="KW-1003">Cell membrane</keyword>
<feature type="transmembrane region" description="Helical" evidence="10">
    <location>
        <begin position="265"/>
        <end position="284"/>
    </location>
</feature>
<evidence type="ECO:0000256" key="5">
    <source>
        <dbReference type="ARBA" id="ARBA00022692"/>
    </source>
</evidence>
<gene>
    <name evidence="11" type="ORF">FRZ61_37820</name>
</gene>
<evidence type="ECO:0000256" key="9">
    <source>
        <dbReference type="ARBA" id="ARBA00031636"/>
    </source>
</evidence>
<evidence type="ECO:0000256" key="10">
    <source>
        <dbReference type="SAM" id="Phobius"/>
    </source>
</evidence>
<feature type="transmembrane region" description="Helical" evidence="10">
    <location>
        <begin position="171"/>
        <end position="193"/>
    </location>
</feature>
<evidence type="ECO:0000256" key="8">
    <source>
        <dbReference type="ARBA" id="ARBA00023136"/>
    </source>
</evidence>
<dbReference type="Proteomes" id="UP000325797">
    <property type="component" value="Chromosome"/>
</dbReference>
<dbReference type="InterPro" id="IPR050222">
    <property type="entry name" value="MATE_MdtK"/>
</dbReference>
<keyword evidence="7" id="KW-0406">Ion transport</keyword>
<feature type="transmembrane region" description="Helical" evidence="10">
    <location>
        <begin position="433"/>
        <end position="451"/>
    </location>
</feature>
<dbReference type="PANTHER" id="PTHR43298">
    <property type="entry name" value="MULTIDRUG RESISTANCE PROTEIN NORM-RELATED"/>
    <property type="match status" value="1"/>
</dbReference>
<feature type="transmembrane region" description="Helical" evidence="10">
    <location>
        <begin position="405"/>
        <end position="427"/>
    </location>
</feature>
<dbReference type="Pfam" id="PF01554">
    <property type="entry name" value="MatE"/>
    <property type="match status" value="2"/>
</dbReference>
<evidence type="ECO:0000256" key="4">
    <source>
        <dbReference type="ARBA" id="ARBA00022475"/>
    </source>
</evidence>
<dbReference type="InterPro" id="IPR002528">
    <property type="entry name" value="MATE_fam"/>
</dbReference>
<evidence type="ECO:0000256" key="6">
    <source>
        <dbReference type="ARBA" id="ARBA00022989"/>
    </source>
</evidence>
<sequence>MTQAGVTAASAVAPQTAGGEFGALVRVAGPLAAAYIAEMAISVTDTIIVGRLGSVELAAVGITANLYFSLLFVAMSVVSVVAVLAAEAHAKNDPEGVAHAARQGFWVSIGLTVPGLLIGWYIAPILRFLGQDPAILPFAEAYVRAMMWCFLPYLWFSVLRSMMTALGSTGSVFFITVASILLNLGLNIVFVFGHLGVPAMGVAGAGWASTIVCWTMLLALAAEVAWSKRYLRYRVFHALRRIDPQTIGQILRLGLPAGGMAGAEGGFFTACALLMGVLGASALAANQIAIMFLSTMFMVPAAISHAAAARVAFNIGLGDPRAGRRSGHVAMMTVIGYMLFSAAIVLSFPVTIANLFLDPEMEGNEAVIDLAVQLLFVAAIYQVADGMQIAATGALRGLKDTVMPLAIGLCGYWVTGLGSAALFAFGFGWGPIGIWWGMALGLTVTAILLTLRFERVSRRLLPAGA</sequence>
<reference evidence="11 12" key="1">
    <citation type="submission" date="2019-08" db="EMBL/GenBank/DDBJ databases">
        <title>Hyperibacter terrae gen. nov., sp. nov. and Hyperibacter viscosus sp. nov., two new members in the family Rhodospirillaceae isolated from the rhizosphere of Hypericum perforatum.</title>
        <authorList>
            <person name="Noviana Z."/>
        </authorList>
    </citation>
    <scope>NUCLEOTIDE SEQUENCE [LARGE SCALE GENOMIC DNA]</scope>
    <source>
        <strain evidence="11 12">R5959</strain>
    </source>
</reference>
<feature type="transmembrane region" description="Helical" evidence="10">
    <location>
        <begin position="205"/>
        <end position="226"/>
    </location>
</feature>
<keyword evidence="5 10" id="KW-0812">Transmembrane</keyword>
<feature type="transmembrane region" description="Helical" evidence="10">
    <location>
        <begin position="334"/>
        <end position="354"/>
    </location>
</feature>
<organism evidence="11 12">
    <name type="scientific">Hypericibacter adhaerens</name>
    <dbReference type="NCBI Taxonomy" id="2602016"/>
    <lineage>
        <taxon>Bacteria</taxon>
        <taxon>Pseudomonadati</taxon>
        <taxon>Pseudomonadota</taxon>
        <taxon>Alphaproteobacteria</taxon>
        <taxon>Rhodospirillales</taxon>
        <taxon>Dongiaceae</taxon>
        <taxon>Hypericibacter</taxon>
    </lineage>
</organism>
<evidence type="ECO:0000256" key="7">
    <source>
        <dbReference type="ARBA" id="ARBA00023065"/>
    </source>
</evidence>
<keyword evidence="8 10" id="KW-0472">Membrane</keyword>
<dbReference type="GO" id="GO:0015297">
    <property type="term" value="F:antiporter activity"/>
    <property type="evidence" value="ECO:0007669"/>
    <property type="project" value="UniProtKB-KW"/>
</dbReference>
<comment type="subcellular location">
    <subcellularLocation>
        <location evidence="1">Cell inner membrane</location>
        <topology evidence="1">Multi-pass membrane protein</topology>
    </subcellularLocation>
</comment>
<accession>A0A5J6N4Y3</accession>
<dbReference type="OrthoDB" id="9780160at2"/>
<protein>
    <recommendedName>
        <fullName evidence="9">Multidrug-efflux transporter</fullName>
    </recommendedName>
</protein>
<feature type="transmembrane region" description="Helical" evidence="10">
    <location>
        <begin position="290"/>
        <end position="313"/>
    </location>
</feature>
<evidence type="ECO:0000256" key="1">
    <source>
        <dbReference type="ARBA" id="ARBA00004429"/>
    </source>
</evidence>
<evidence type="ECO:0000256" key="3">
    <source>
        <dbReference type="ARBA" id="ARBA00022449"/>
    </source>
</evidence>
<name>A0A5J6N4Y3_9PROT</name>
<evidence type="ECO:0000256" key="2">
    <source>
        <dbReference type="ARBA" id="ARBA00022448"/>
    </source>
</evidence>
<dbReference type="GO" id="GO:0005886">
    <property type="term" value="C:plasma membrane"/>
    <property type="evidence" value="ECO:0007669"/>
    <property type="project" value="UniProtKB-SubCell"/>
</dbReference>
<keyword evidence="12" id="KW-1185">Reference proteome</keyword>
<feature type="transmembrane region" description="Helical" evidence="10">
    <location>
        <begin position="66"/>
        <end position="85"/>
    </location>
</feature>
<feature type="transmembrane region" description="Helical" evidence="10">
    <location>
        <begin position="366"/>
        <end position="384"/>
    </location>
</feature>
<dbReference type="KEGG" id="hadh:FRZ61_37820"/>
<dbReference type="InterPro" id="IPR048279">
    <property type="entry name" value="MdtK-like"/>
</dbReference>
<keyword evidence="2" id="KW-0813">Transport</keyword>
<dbReference type="GO" id="GO:0006811">
    <property type="term" value="P:monoatomic ion transport"/>
    <property type="evidence" value="ECO:0007669"/>
    <property type="project" value="UniProtKB-KW"/>
</dbReference>
<dbReference type="AlphaFoldDB" id="A0A5J6N4Y3"/>
<feature type="transmembrane region" description="Helical" evidence="10">
    <location>
        <begin position="141"/>
        <end position="159"/>
    </location>
</feature>
<dbReference type="EMBL" id="CP042582">
    <property type="protein sequence ID" value="QEX23843.1"/>
    <property type="molecule type" value="Genomic_DNA"/>
</dbReference>
<keyword evidence="6 10" id="KW-1133">Transmembrane helix</keyword>
<evidence type="ECO:0000313" key="12">
    <source>
        <dbReference type="Proteomes" id="UP000325797"/>
    </source>
</evidence>
<feature type="transmembrane region" description="Helical" evidence="10">
    <location>
        <begin position="105"/>
        <end position="129"/>
    </location>
</feature>
<keyword evidence="3" id="KW-0050">Antiport</keyword>
<dbReference type="GO" id="GO:0042910">
    <property type="term" value="F:xenobiotic transmembrane transporter activity"/>
    <property type="evidence" value="ECO:0007669"/>
    <property type="project" value="InterPro"/>
</dbReference>
<dbReference type="NCBIfam" id="TIGR00797">
    <property type="entry name" value="matE"/>
    <property type="match status" value="1"/>
</dbReference>
<dbReference type="PIRSF" id="PIRSF006603">
    <property type="entry name" value="DinF"/>
    <property type="match status" value="1"/>
</dbReference>
<dbReference type="CDD" id="cd13131">
    <property type="entry name" value="MATE_NorM_like"/>
    <property type="match status" value="1"/>
</dbReference>
<dbReference type="PANTHER" id="PTHR43298:SF2">
    <property type="entry name" value="FMN_FAD EXPORTER YEEO-RELATED"/>
    <property type="match status" value="1"/>
</dbReference>
<dbReference type="RefSeq" id="WP_151119175.1">
    <property type="nucleotide sequence ID" value="NZ_CP042582.1"/>
</dbReference>